<dbReference type="OrthoDB" id="9805159at2"/>
<comment type="catalytic activity">
    <reaction evidence="6">
        <text>Hydrolysis of (1-&gt;6)-alpha-D-glucosidic linkages in some oligosaccharides produced from starch and glycogen by alpha-amylase, and in isomaltose.</text>
        <dbReference type="EC" id="3.2.1.10"/>
    </reaction>
</comment>
<evidence type="ECO:0000259" key="8">
    <source>
        <dbReference type="SMART" id="SM00642"/>
    </source>
</evidence>
<evidence type="ECO:0000256" key="5">
    <source>
        <dbReference type="ARBA" id="ARBA00023295"/>
    </source>
</evidence>
<dbReference type="SUPFAM" id="SSF51445">
    <property type="entry name" value="(Trans)glycosidases"/>
    <property type="match status" value="1"/>
</dbReference>
<accession>A0A089M269</accession>
<dbReference type="Proteomes" id="UP000029500">
    <property type="component" value="Chromosome"/>
</dbReference>
<dbReference type="FunFam" id="3.90.400.10:FF:000002">
    <property type="entry name" value="Sucrose isomerase"/>
    <property type="match status" value="1"/>
</dbReference>
<protein>
    <recommendedName>
        <fullName evidence="7">oligo-1,6-glucosidase</fullName>
        <ecNumber evidence="7">3.2.1.10</ecNumber>
    </recommendedName>
</protein>
<dbReference type="AlphaFoldDB" id="A0A089M269"/>
<name>A0A089M269_9BACL</name>
<dbReference type="PANTHER" id="PTHR10357:SF184">
    <property type="entry name" value="OLIGO-1,6-GLUCOSIDASE 1"/>
    <property type="match status" value="1"/>
</dbReference>
<dbReference type="FunFam" id="3.20.20.80:FF:000014">
    <property type="entry name" value="Alpha,alpha-phosphotrehalase"/>
    <property type="match status" value="1"/>
</dbReference>
<reference evidence="9 10" key="1">
    <citation type="submission" date="2014-08" db="EMBL/GenBank/DDBJ databases">
        <title>Comparative genomics of the Paenibacillus odorifer group.</title>
        <authorList>
            <person name="den Bakker H.C."/>
            <person name="Tsai Y.-C."/>
            <person name="Martin N."/>
            <person name="Korlach J."/>
            <person name="Wiedmann M."/>
        </authorList>
    </citation>
    <scope>NUCLEOTIDE SEQUENCE [LARGE SCALE GENOMIC DNA]</scope>
    <source>
        <strain evidence="9 10">DSM 15220</strain>
    </source>
</reference>
<dbReference type="EC" id="3.2.1.10" evidence="7"/>
<evidence type="ECO:0000313" key="10">
    <source>
        <dbReference type="Proteomes" id="UP000029500"/>
    </source>
</evidence>
<proteinExistence type="inferred from homology"/>
<dbReference type="Gene3D" id="3.20.20.80">
    <property type="entry name" value="Glycosidases"/>
    <property type="match status" value="1"/>
</dbReference>
<evidence type="ECO:0000256" key="1">
    <source>
        <dbReference type="ARBA" id="ARBA00004496"/>
    </source>
</evidence>
<keyword evidence="5" id="KW-0326">Glycosidase</keyword>
<keyword evidence="10" id="KW-1185">Reference proteome</keyword>
<dbReference type="FunFam" id="3.20.20.80:FF:000064">
    <property type="entry name" value="Oligo-1,6-glucosidase"/>
    <property type="match status" value="1"/>
</dbReference>
<dbReference type="GO" id="GO:0009313">
    <property type="term" value="P:oligosaccharide catabolic process"/>
    <property type="evidence" value="ECO:0007669"/>
    <property type="project" value="TreeGrafter"/>
</dbReference>
<gene>
    <name evidence="9" type="ORF">PGRAT_06310</name>
</gene>
<dbReference type="SMART" id="SM00642">
    <property type="entry name" value="Aamy"/>
    <property type="match status" value="1"/>
</dbReference>
<evidence type="ECO:0000256" key="3">
    <source>
        <dbReference type="ARBA" id="ARBA00022490"/>
    </source>
</evidence>
<evidence type="ECO:0000256" key="2">
    <source>
        <dbReference type="ARBA" id="ARBA00008061"/>
    </source>
</evidence>
<feature type="domain" description="Glycosyl hydrolase family 13 catalytic" evidence="8">
    <location>
        <begin position="13"/>
        <end position="422"/>
    </location>
</feature>
<dbReference type="CDD" id="cd11333">
    <property type="entry name" value="AmyAc_SI_OligoGlu_DGase"/>
    <property type="match status" value="1"/>
</dbReference>
<keyword evidence="4" id="KW-0378">Hydrolase</keyword>
<dbReference type="HOGENOM" id="CLU_006462_1_1_9"/>
<dbReference type="FunFam" id="2.60.40.1180:FF:000007">
    <property type="entry name" value="Sucrose isomerase"/>
    <property type="match status" value="1"/>
</dbReference>
<keyword evidence="3" id="KW-0963">Cytoplasm</keyword>
<dbReference type="InterPro" id="IPR045857">
    <property type="entry name" value="O16G_dom_2"/>
</dbReference>
<dbReference type="GO" id="GO:0005737">
    <property type="term" value="C:cytoplasm"/>
    <property type="evidence" value="ECO:0007669"/>
    <property type="project" value="UniProtKB-SubCell"/>
</dbReference>
<dbReference type="EMBL" id="CP009287">
    <property type="protein sequence ID" value="AIQ67297.1"/>
    <property type="molecule type" value="Genomic_DNA"/>
</dbReference>
<evidence type="ECO:0000313" key="9">
    <source>
        <dbReference type="EMBL" id="AIQ67297.1"/>
    </source>
</evidence>
<comment type="similarity">
    <text evidence="2">Belongs to the glycosyl hydrolase 13 family.</text>
</comment>
<dbReference type="Gene3D" id="2.60.40.1180">
    <property type="entry name" value="Golgi alpha-mannosidase II"/>
    <property type="match status" value="1"/>
</dbReference>
<dbReference type="GO" id="GO:0004556">
    <property type="term" value="F:alpha-amylase activity"/>
    <property type="evidence" value="ECO:0007669"/>
    <property type="project" value="TreeGrafter"/>
</dbReference>
<dbReference type="STRING" id="189425.PGRAT_06310"/>
<dbReference type="RefSeq" id="WP_025704089.1">
    <property type="nucleotide sequence ID" value="NZ_CP009287.1"/>
</dbReference>
<dbReference type="Pfam" id="PF16657">
    <property type="entry name" value="Malt_amylase_C"/>
    <property type="match status" value="1"/>
</dbReference>
<evidence type="ECO:0000256" key="7">
    <source>
        <dbReference type="ARBA" id="ARBA00038939"/>
    </source>
</evidence>
<dbReference type="Gene3D" id="3.90.400.10">
    <property type="entry name" value="Oligo-1,6-glucosidase, Domain 2"/>
    <property type="match status" value="1"/>
</dbReference>
<organism evidence="9 10">
    <name type="scientific">Paenibacillus graminis</name>
    <dbReference type="NCBI Taxonomy" id="189425"/>
    <lineage>
        <taxon>Bacteria</taxon>
        <taxon>Bacillati</taxon>
        <taxon>Bacillota</taxon>
        <taxon>Bacilli</taxon>
        <taxon>Bacillales</taxon>
        <taxon>Paenibacillaceae</taxon>
        <taxon>Paenibacillus</taxon>
    </lineage>
</organism>
<evidence type="ECO:0000256" key="4">
    <source>
        <dbReference type="ARBA" id="ARBA00022801"/>
    </source>
</evidence>
<dbReference type="Pfam" id="PF00128">
    <property type="entry name" value="Alpha-amylase"/>
    <property type="match status" value="1"/>
</dbReference>
<dbReference type="InterPro" id="IPR032091">
    <property type="entry name" value="Malt_amylase-like_C"/>
</dbReference>
<dbReference type="SUPFAM" id="SSF51011">
    <property type="entry name" value="Glycosyl hydrolase domain"/>
    <property type="match status" value="1"/>
</dbReference>
<dbReference type="InterPro" id="IPR006047">
    <property type="entry name" value="GH13_cat_dom"/>
</dbReference>
<dbReference type="InterPro" id="IPR017853">
    <property type="entry name" value="GH"/>
</dbReference>
<dbReference type="PANTHER" id="PTHR10357">
    <property type="entry name" value="ALPHA-AMYLASE FAMILY MEMBER"/>
    <property type="match status" value="1"/>
</dbReference>
<dbReference type="eggNOG" id="COG0366">
    <property type="taxonomic scope" value="Bacteria"/>
</dbReference>
<dbReference type="GO" id="GO:0004574">
    <property type="term" value="F:oligo-1,6-glucosidase activity"/>
    <property type="evidence" value="ECO:0007669"/>
    <property type="project" value="UniProtKB-EC"/>
</dbReference>
<dbReference type="NCBIfam" id="NF008183">
    <property type="entry name" value="PRK10933.1"/>
    <property type="match status" value="1"/>
</dbReference>
<comment type="subcellular location">
    <subcellularLocation>
        <location evidence="1">Cytoplasm</location>
    </subcellularLocation>
</comment>
<dbReference type="InterPro" id="IPR013780">
    <property type="entry name" value="Glyco_hydro_b"/>
</dbReference>
<dbReference type="KEGG" id="pgm:PGRAT_06310"/>
<evidence type="ECO:0000256" key="6">
    <source>
        <dbReference type="ARBA" id="ARBA00036217"/>
    </source>
</evidence>
<sequence>MNKQWWKESVVYQIYPRSFQDSNGDGIGDLQGIISRLDYLELLGINVVWLCPVYQSPNDDNGYDISNYQNIMNEFGTLADWEELLAGLHARGMKLIMDLVVNHSSDEHAWFAESRKSPDSPYRDYYIWRAGKDGHEPNNWGSFFSGPAWEYDAQTGEYFLHLFSRKQPDLNWDNPKLRQEIYDMMTWWLDKGIDGFRMDVINLISKVPELPNVGKDQEDGERTYHFGGEYFVNGPRVHEYIQEMNREVLSKYDIMTVGEAIGVTPEEAALYVGEDRNELQMLFHFELMEVDSGPGGKWDVQPWKLADIKSIFSKWQTALHGKGWNSLYLNNHDQPRMLSRFGDDKHYPKESAKMLATLLHTLQGTPYIYQGEEIGMTNVKFDSINDYKDIEILNMYKEYRAAGYAEEEIMNSIYVKGRDNGRTPMQWSAEPQAGFTTGTPWLAVNPNYTEINAEQALADPDSIFHYYKKLIELRKSHDIFVYGDYAILAEEHEQVYAYLRTLGEEQLLVMLNFFGRPAAFELPACVIFKEKTLLIANYGVQPEEDIRSLSLRPYEARVYRLR</sequence>